<evidence type="ECO:0000313" key="10">
    <source>
        <dbReference type="Proteomes" id="UP000006039"/>
    </source>
</evidence>
<dbReference type="PANTHER" id="PTHR42718">
    <property type="entry name" value="MAJOR FACILITATOR SUPERFAMILY MULTIDRUG TRANSPORTER MFSC"/>
    <property type="match status" value="1"/>
</dbReference>
<feature type="transmembrane region" description="Helical" evidence="6">
    <location>
        <begin position="200"/>
        <end position="223"/>
    </location>
</feature>
<organism evidence="8">
    <name type="scientific">Gaeumannomyces tritici (strain R3-111a-1)</name>
    <name type="common">Wheat and barley take-all root rot fungus</name>
    <name type="synonym">Gaeumannomyces graminis var. tritici</name>
    <dbReference type="NCBI Taxonomy" id="644352"/>
    <lineage>
        <taxon>Eukaryota</taxon>
        <taxon>Fungi</taxon>
        <taxon>Dikarya</taxon>
        <taxon>Ascomycota</taxon>
        <taxon>Pezizomycotina</taxon>
        <taxon>Sordariomycetes</taxon>
        <taxon>Sordariomycetidae</taxon>
        <taxon>Magnaporthales</taxon>
        <taxon>Magnaporthaceae</taxon>
        <taxon>Gaeumannomyces</taxon>
    </lineage>
</organism>
<dbReference type="EMBL" id="GL385397">
    <property type="protein sequence ID" value="EJT76590.1"/>
    <property type="molecule type" value="Genomic_DNA"/>
</dbReference>
<dbReference type="InterPro" id="IPR020846">
    <property type="entry name" value="MFS_dom"/>
</dbReference>
<feature type="transmembrane region" description="Helical" evidence="6">
    <location>
        <begin position="82"/>
        <end position="103"/>
    </location>
</feature>
<protein>
    <submittedName>
        <fullName evidence="8">Membrane transporter</fullName>
    </submittedName>
</protein>
<dbReference type="PROSITE" id="PS50850">
    <property type="entry name" value="MFS"/>
    <property type="match status" value="1"/>
</dbReference>
<reference evidence="8" key="3">
    <citation type="submission" date="2010-09" db="EMBL/GenBank/DDBJ databases">
        <title>Annotation of Gaeumannomyces graminis var. tritici R3-111a-1.</title>
        <authorList>
            <consortium name="The Broad Institute Genome Sequencing Platform"/>
            <person name="Ma L.-J."/>
            <person name="Dead R."/>
            <person name="Young S.K."/>
            <person name="Zeng Q."/>
            <person name="Gargeya S."/>
            <person name="Fitzgerald M."/>
            <person name="Haas B."/>
            <person name="Abouelleil A."/>
            <person name="Alvarado L."/>
            <person name="Arachchi H.M."/>
            <person name="Berlin A."/>
            <person name="Brown A."/>
            <person name="Chapman S.B."/>
            <person name="Chen Z."/>
            <person name="Dunbar C."/>
            <person name="Freedman E."/>
            <person name="Gearin G."/>
            <person name="Gellesch M."/>
            <person name="Goldberg J."/>
            <person name="Griggs A."/>
            <person name="Gujja S."/>
            <person name="Heiman D."/>
            <person name="Howarth C."/>
            <person name="Larson L."/>
            <person name="Lui A."/>
            <person name="MacDonald P.J.P."/>
            <person name="Mehta T."/>
            <person name="Montmayeur A."/>
            <person name="Murphy C."/>
            <person name="Neiman D."/>
            <person name="Pearson M."/>
            <person name="Priest M."/>
            <person name="Roberts A."/>
            <person name="Saif S."/>
            <person name="Shea T."/>
            <person name="Shenoy N."/>
            <person name="Sisk P."/>
            <person name="Stolte C."/>
            <person name="Sykes S."/>
            <person name="Yandava C."/>
            <person name="Wortman J."/>
            <person name="Nusbaum C."/>
            <person name="Birren B."/>
        </authorList>
    </citation>
    <scope>NUCLEOTIDE SEQUENCE</scope>
    <source>
        <strain evidence="8">R3-111a-1</strain>
    </source>
</reference>
<feature type="transmembrane region" description="Helical" evidence="6">
    <location>
        <begin position="134"/>
        <end position="157"/>
    </location>
</feature>
<keyword evidence="3 6" id="KW-1133">Transmembrane helix</keyword>
<feature type="transmembrane region" description="Helical" evidence="6">
    <location>
        <begin position="371"/>
        <end position="392"/>
    </location>
</feature>
<name>J3NZ07_GAET3</name>
<dbReference type="PANTHER" id="PTHR42718:SF11">
    <property type="entry name" value="MAJOR FACILITATOR SUPERFAMILY (MFS) PROFILE DOMAIN-CONTAINING PROTEIN"/>
    <property type="match status" value="1"/>
</dbReference>
<gene>
    <name evidence="9" type="primary">20346965</name>
    <name evidence="8" type="ORF">GGTG_06507</name>
</gene>
<evidence type="ECO:0000256" key="3">
    <source>
        <dbReference type="ARBA" id="ARBA00022989"/>
    </source>
</evidence>
<dbReference type="GO" id="GO:0016020">
    <property type="term" value="C:membrane"/>
    <property type="evidence" value="ECO:0007669"/>
    <property type="project" value="UniProtKB-SubCell"/>
</dbReference>
<reference evidence="10" key="1">
    <citation type="submission" date="2010-07" db="EMBL/GenBank/DDBJ databases">
        <title>The genome sequence of Gaeumannomyces graminis var. tritici strain R3-111a-1.</title>
        <authorList>
            <consortium name="The Broad Institute Genome Sequencing Platform"/>
            <person name="Ma L.-J."/>
            <person name="Dead R."/>
            <person name="Young S."/>
            <person name="Zeng Q."/>
            <person name="Koehrsen M."/>
            <person name="Alvarado L."/>
            <person name="Berlin A."/>
            <person name="Chapman S.B."/>
            <person name="Chen Z."/>
            <person name="Freedman E."/>
            <person name="Gellesch M."/>
            <person name="Goldberg J."/>
            <person name="Griggs A."/>
            <person name="Gujja S."/>
            <person name="Heilman E.R."/>
            <person name="Heiman D."/>
            <person name="Hepburn T."/>
            <person name="Howarth C."/>
            <person name="Jen D."/>
            <person name="Larson L."/>
            <person name="Mehta T."/>
            <person name="Neiman D."/>
            <person name="Pearson M."/>
            <person name="Roberts A."/>
            <person name="Saif S."/>
            <person name="Shea T."/>
            <person name="Shenoy N."/>
            <person name="Sisk P."/>
            <person name="Stolte C."/>
            <person name="Sykes S."/>
            <person name="Walk T."/>
            <person name="White J."/>
            <person name="Yandava C."/>
            <person name="Haas B."/>
            <person name="Nusbaum C."/>
            <person name="Birren B."/>
        </authorList>
    </citation>
    <scope>NUCLEOTIDE SEQUENCE [LARGE SCALE GENOMIC DNA]</scope>
    <source>
        <strain evidence="10">R3-111a-1</strain>
    </source>
</reference>
<evidence type="ECO:0000259" key="7">
    <source>
        <dbReference type="PROSITE" id="PS50850"/>
    </source>
</evidence>
<feature type="transmembrane region" description="Helical" evidence="6">
    <location>
        <begin position="110"/>
        <end position="128"/>
    </location>
</feature>
<comment type="subcellular location">
    <subcellularLocation>
        <location evidence="1">Membrane</location>
        <topology evidence="1">Multi-pass membrane protein</topology>
    </subcellularLocation>
</comment>
<dbReference type="Proteomes" id="UP000006039">
    <property type="component" value="Unassembled WGS sequence"/>
</dbReference>
<dbReference type="VEuPathDB" id="FungiDB:GGTG_06507"/>
<evidence type="ECO:0000313" key="9">
    <source>
        <dbReference type="EnsemblFungi" id="EJT76590"/>
    </source>
</evidence>
<evidence type="ECO:0000256" key="2">
    <source>
        <dbReference type="ARBA" id="ARBA00022692"/>
    </source>
</evidence>
<feature type="transmembrane region" description="Helical" evidence="6">
    <location>
        <begin position="435"/>
        <end position="454"/>
    </location>
</feature>
<keyword evidence="2 6" id="KW-0812">Transmembrane</keyword>
<feature type="region of interest" description="Disordered" evidence="5">
    <location>
        <begin position="533"/>
        <end position="553"/>
    </location>
</feature>
<dbReference type="InterPro" id="IPR036259">
    <property type="entry name" value="MFS_trans_sf"/>
</dbReference>
<feature type="region of interest" description="Disordered" evidence="5">
    <location>
        <begin position="1"/>
        <end position="27"/>
    </location>
</feature>
<dbReference type="GO" id="GO:0022857">
    <property type="term" value="F:transmembrane transporter activity"/>
    <property type="evidence" value="ECO:0007669"/>
    <property type="project" value="InterPro"/>
</dbReference>
<dbReference type="AlphaFoldDB" id="J3NZ07"/>
<feature type="transmembrane region" description="Helical" evidence="6">
    <location>
        <begin position="398"/>
        <end position="423"/>
    </location>
</feature>
<feature type="transmembrane region" description="Helical" evidence="6">
    <location>
        <begin position="235"/>
        <end position="255"/>
    </location>
</feature>
<dbReference type="EnsemblFungi" id="EJT76590">
    <property type="protein sequence ID" value="EJT76590"/>
    <property type="gene ID" value="GGTG_06507"/>
</dbReference>
<evidence type="ECO:0000313" key="8">
    <source>
        <dbReference type="EMBL" id="EJT76590.1"/>
    </source>
</evidence>
<proteinExistence type="predicted"/>
<feature type="transmembrane region" description="Helical" evidence="6">
    <location>
        <begin position="343"/>
        <end position="364"/>
    </location>
</feature>
<feature type="transmembrane region" description="Helical" evidence="6">
    <location>
        <begin position="491"/>
        <end position="510"/>
    </location>
</feature>
<dbReference type="RefSeq" id="XP_009222590.1">
    <property type="nucleotide sequence ID" value="XM_009224326.1"/>
</dbReference>
<keyword evidence="4 6" id="KW-0472">Membrane</keyword>
<dbReference type="Pfam" id="PF07690">
    <property type="entry name" value="MFS_1"/>
    <property type="match status" value="1"/>
</dbReference>
<feature type="transmembrane region" description="Helical" evidence="6">
    <location>
        <begin position="169"/>
        <end position="188"/>
    </location>
</feature>
<dbReference type="InterPro" id="IPR011701">
    <property type="entry name" value="MFS"/>
</dbReference>
<reference evidence="9" key="4">
    <citation type="journal article" date="2015" name="G3 (Bethesda)">
        <title>Genome sequences of three phytopathogenic species of the Magnaporthaceae family of fungi.</title>
        <authorList>
            <person name="Okagaki L.H."/>
            <person name="Nunes C.C."/>
            <person name="Sailsbery J."/>
            <person name="Clay B."/>
            <person name="Brown D."/>
            <person name="John T."/>
            <person name="Oh Y."/>
            <person name="Young N."/>
            <person name="Fitzgerald M."/>
            <person name="Haas B.J."/>
            <person name="Zeng Q."/>
            <person name="Young S."/>
            <person name="Adiconis X."/>
            <person name="Fan L."/>
            <person name="Levin J.Z."/>
            <person name="Mitchell T.K."/>
            <person name="Okubara P.A."/>
            <person name="Farman M.L."/>
            <person name="Kohn L.M."/>
            <person name="Birren B."/>
            <person name="Ma L.-J."/>
            <person name="Dean R.A."/>
        </authorList>
    </citation>
    <scope>NUCLEOTIDE SEQUENCE</scope>
    <source>
        <strain evidence="9">R3-111a-1</strain>
    </source>
</reference>
<evidence type="ECO:0000256" key="6">
    <source>
        <dbReference type="SAM" id="Phobius"/>
    </source>
</evidence>
<dbReference type="OrthoDB" id="5086884at2759"/>
<dbReference type="eggNOG" id="KOG0254">
    <property type="taxonomic scope" value="Eukaryota"/>
</dbReference>
<feature type="domain" description="Major facilitator superfamily (MFS) profile" evidence="7">
    <location>
        <begin position="45"/>
        <end position="514"/>
    </location>
</feature>
<evidence type="ECO:0000256" key="4">
    <source>
        <dbReference type="ARBA" id="ARBA00023136"/>
    </source>
</evidence>
<keyword evidence="10" id="KW-1185">Reference proteome</keyword>
<evidence type="ECO:0000256" key="1">
    <source>
        <dbReference type="ARBA" id="ARBA00004141"/>
    </source>
</evidence>
<accession>J3NZ07</accession>
<evidence type="ECO:0000256" key="5">
    <source>
        <dbReference type="SAM" id="MobiDB-lite"/>
    </source>
</evidence>
<dbReference type="HOGENOM" id="CLU_000960_27_2_1"/>
<dbReference type="STRING" id="644352.J3NZ07"/>
<dbReference type="Gene3D" id="1.20.1250.20">
    <property type="entry name" value="MFS general substrate transporter like domains"/>
    <property type="match status" value="1"/>
</dbReference>
<sequence length="553" mass="58902">MAKSDTSDPESGEPAAPDGMSPEQVDKLGRERPPAFKTWWAEWAFCASILGSMLMAEFFISGFVLVLPAVTRALDMPPGTQTWPASVFAIVSGSLLFPFGRVADMYGGRLVYICGLLWYAVWCLIAGFSPNHQVLIVARAMQGFGPAAFLPSGVMLLGSNYRPGPRKNMVFSLYGSCAPVGFFIGILAGGATAEYMTWSWYFWLGSIVLFIIGVASIFGIPVETSRPKDAQDVRMDWWGLVTTVPGLLLVIFAITQGAHAPQGFATPYVYVTLVVGLLLLGAAVYVEGWVAEQPLIPYDLFAPKYMTAMVIGLFNIYGAFGVFQFYASFYIQNILGHGPLLAALWFSPLCAGGFVLAIIGGVVLHKLPNHALLVISGLGSVVSTILFVFIPADSDLNYWAWVFPAMLGATVGVDIAYNVSSVFMTTSLPSHRQGLAGALINTLIFLGVGLYLGVADLIVQTTAPAQQHNGGPAAADPASAREGQIAGFRNAFWLAFACSASALLILGLFARVGRAKSDLTFDEKQQLQAEALRVQAAPPAAEAKGTSSGASSS</sequence>
<dbReference type="Gene3D" id="1.20.1720.10">
    <property type="entry name" value="Multidrug resistance protein D"/>
    <property type="match status" value="1"/>
</dbReference>
<feature type="transmembrane region" description="Helical" evidence="6">
    <location>
        <begin position="267"/>
        <end position="286"/>
    </location>
</feature>
<reference evidence="8" key="2">
    <citation type="submission" date="2010-07" db="EMBL/GenBank/DDBJ databases">
        <authorList>
            <consortium name="The Broad Institute Genome Sequencing Platform"/>
            <consortium name="Broad Institute Genome Sequencing Center for Infectious Disease"/>
            <person name="Ma L.-J."/>
            <person name="Dead R."/>
            <person name="Young S."/>
            <person name="Zeng Q."/>
            <person name="Koehrsen M."/>
            <person name="Alvarado L."/>
            <person name="Berlin A."/>
            <person name="Chapman S.B."/>
            <person name="Chen Z."/>
            <person name="Freedman E."/>
            <person name="Gellesch M."/>
            <person name="Goldberg J."/>
            <person name="Griggs A."/>
            <person name="Gujja S."/>
            <person name="Heilman E.R."/>
            <person name="Heiman D."/>
            <person name="Hepburn T."/>
            <person name="Howarth C."/>
            <person name="Jen D."/>
            <person name="Larson L."/>
            <person name="Mehta T."/>
            <person name="Neiman D."/>
            <person name="Pearson M."/>
            <person name="Roberts A."/>
            <person name="Saif S."/>
            <person name="Shea T."/>
            <person name="Shenoy N."/>
            <person name="Sisk P."/>
            <person name="Stolte C."/>
            <person name="Sykes S."/>
            <person name="Walk T."/>
            <person name="White J."/>
            <person name="Yandava C."/>
            <person name="Haas B."/>
            <person name="Nusbaum C."/>
            <person name="Birren B."/>
        </authorList>
    </citation>
    <scope>NUCLEOTIDE SEQUENCE</scope>
    <source>
        <strain evidence="8">R3-111a-1</strain>
    </source>
</reference>
<reference evidence="9" key="5">
    <citation type="submission" date="2018-04" db="UniProtKB">
        <authorList>
            <consortium name="EnsemblFungi"/>
        </authorList>
    </citation>
    <scope>IDENTIFICATION</scope>
    <source>
        <strain evidence="9">R3-111a-1</strain>
    </source>
</reference>
<dbReference type="GeneID" id="20346965"/>
<dbReference type="SUPFAM" id="SSF103473">
    <property type="entry name" value="MFS general substrate transporter"/>
    <property type="match status" value="1"/>
</dbReference>
<feature type="transmembrane region" description="Helical" evidence="6">
    <location>
        <begin position="307"/>
        <end position="331"/>
    </location>
</feature>
<feature type="transmembrane region" description="Helical" evidence="6">
    <location>
        <begin position="40"/>
        <end position="70"/>
    </location>
</feature>